<evidence type="ECO:0000256" key="3">
    <source>
        <dbReference type="ARBA" id="ARBA00022692"/>
    </source>
</evidence>
<accession>A0A939BPF5</accession>
<evidence type="ECO:0000313" key="8">
    <source>
        <dbReference type="Proteomes" id="UP000774000"/>
    </source>
</evidence>
<feature type="transmembrane region" description="Helical" evidence="6">
    <location>
        <begin position="20"/>
        <end position="40"/>
    </location>
</feature>
<evidence type="ECO:0000256" key="5">
    <source>
        <dbReference type="ARBA" id="ARBA00023136"/>
    </source>
</evidence>
<proteinExistence type="predicted"/>
<evidence type="ECO:0000256" key="1">
    <source>
        <dbReference type="ARBA" id="ARBA00004651"/>
    </source>
</evidence>
<comment type="subcellular location">
    <subcellularLocation>
        <location evidence="1">Cell membrane</location>
        <topology evidence="1">Multi-pass membrane protein</topology>
    </subcellularLocation>
</comment>
<keyword evidence="2" id="KW-1003">Cell membrane</keyword>
<feature type="transmembrane region" description="Helical" evidence="6">
    <location>
        <begin position="314"/>
        <end position="330"/>
    </location>
</feature>
<feature type="transmembrane region" description="Helical" evidence="6">
    <location>
        <begin position="342"/>
        <end position="365"/>
    </location>
</feature>
<dbReference type="Proteomes" id="UP000774000">
    <property type="component" value="Unassembled WGS sequence"/>
</dbReference>
<organism evidence="7 8">
    <name type="scientific">Halanaerobacter jeridensis</name>
    <dbReference type="NCBI Taxonomy" id="706427"/>
    <lineage>
        <taxon>Bacteria</taxon>
        <taxon>Bacillati</taxon>
        <taxon>Bacillota</taxon>
        <taxon>Clostridia</taxon>
        <taxon>Halanaerobiales</taxon>
        <taxon>Halobacteroidaceae</taxon>
        <taxon>Halanaerobacter</taxon>
    </lineage>
</organism>
<keyword evidence="4 6" id="KW-1133">Transmembrane helix</keyword>
<gene>
    <name evidence="7" type="ORF">JOC47_001841</name>
</gene>
<dbReference type="GO" id="GO:0015920">
    <property type="term" value="P:lipopolysaccharide transport"/>
    <property type="evidence" value="ECO:0007669"/>
    <property type="project" value="TreeGrafter"/>
</dbReference>
<evidence type="ECO:0000256" key="2">
    <source>
        <dbReference type="ARBA" id="ARBA00022475"/>
    </source>
</evidence>
<dbReference type="EMBL" id="JAFBDQ010000008">
    <property type="protein sequence ID" value="MBM7556987.1"/>
    <property type="molecule type" value="Genomic_DNA"/>
</dbReference>
<feature type="transmembrane region" description="Helical" evidence="6">
    <location>
        <begin position="111"/>
        <end position="129"/>
    </location>
</feature>
<dbReference type="RefSeq" id="WP_204701751.1">
    <property type="nucleotide sequence ID" value="NZ_JAFBDQ010000008.1"/>
</dbReference>
<comment type="caution">
    <text evidence="7">The sequence shown here is derived from an EMBL/GenBank/DDBJ whole genome shotgun (WGS) entry which is preliminary data.</text>
</comment>
<keyword evidence="5 6" id="KW-0472">Membrane</keyword>
<feature type="transmembrane region" description="Helical" evidence="6">
    <location>
        <begin position="72"/>
        <end position="90"/>
    </location>
</feature>
<feature type="transmembrane region" description="Helical" evidence="6">
    <location>
        <begin position="289"/>
        <end position="307"/>
    </location>
</feature>
<keyword evidence="8" id="KW-1185">Reference proteome</keyword>
<evidence type="ECO:0000313" key="7">
    <source>
        <dbReference type="EMBL" id="MBM7556987.1"/>
    </source>
</evidence>
<sequence length="373" mass="42706">MRSSRSLLSKLKLPLIDRYLLWEFLKPFLFSIFTITVITISSTLFELMDMIIVKQVATIKVLKLLIYKLPDVMVQSFGVGVLFSTILSLTQLVKNNEFTAMRMGGIGLHRIMLPFLILALLISGSTYFINEKVVPWTNHRSENIVRRIILQDGIPTLQAGVFFKGVEDRYLYINEINRKSGELRDIIVYELQEDKKYPRMITAEKGYFKNKVWHLQQGKIQKFDKNGKVIYQSGFQNFEINVNQKLDNFYGQQKTTSEMSRKELKKDIKTFKKSGLEVNSLVVDYHRKLATPFASLIFVLIGAPLSIKSDKGRVFGIIASIITILLYYIFMSVCRSLGGNGLLNPILAAWLPNIVFAVVGAGLLVKEEFLNYF</sequence>
<dbReference type="AlphaFoldDB" id="A0A939BPF5"/>
<dbReference type="Pfam" id="PF03739">
    <property type="entry name" value="LptF_LptG"/>
    <property type="match status" value="1"/>
</dbReference>
<evidence type="ECO:0000256" key="6">
    <source>
        <dbReference type="SAM" id="Phobius"/>
    </source>
</evidence>
<evidence type="ECO:0000256" key="4">
    <source>
        <dbReference type="ARBA" id="ARBA00022989"/>
    </source>
</evidence>
<name>A0A939BPF5_9FIRM</name>
<dbReference type="GO" id="GO:0043190">
    <property type="term" value="C:ATP-binding cassette (ABC) transporter complex"/>
    <property type="evidence" value="ECO:0007669"/>
    <property type="project" value="TreeGrafter"/>
</dbReference>
<dbReference type="PANTHER" id="PTHR33529">
    <property type="entry name" value="SLR0882 PROTEIN-RELATED"/>
    <property type="match status" value="1"/>
</dbReference>
<dbReference type="PANTHER" id="PTHR33529:SF6">
    <property type="entry name" value="YJGP_YJGQ FAMILY PERMEASE"/>
    <property type="match status" value="1"/>
</dbReference>
<dbReference type="InterPro" id="IPR005495">
    <property type="entry name" value="LptG/LptF_permease"/>
</dbReference>
<keyword evidence="3 6" id="KW-0812">Transmembrane</keyword>
<reference evidence="7" key="1">
    <citation type="submission" date="2021-01" db="EMBL/GenBank/DDBJ databases">
        <title>Genomic Encyclopedia of Type Strains, Phase IV (KMG-IV): sequencing the most valuable type-strain genomes for metagenomic binning, comparative biology and taxonomic classification.</title>
        <authorList>
            <person name="Goeker M."/>
        </authorList>
    </citation>
    <scope>NUCLEOTIDE SEQUENCE</scope>
    <source>
        <strain evidence="7">DSM 23230</strain>
    </source>
</reference>
<protein>
    <submittedName>
        <fullName evidence="7">Lipopolysaccharide export system permease protein</fullName>
    </submittedName>
</protein>